<evidence type="ECO:0000313" key="3">
    <source>
        <dbReference type="Proteomes" id="UP000765509"/>
    </source>
</evidence>
<evidence type="ECO:0000313" key="2">
    <source>
        <dbReference type="EMBL" id="MBW0461894.1"/>
    </source>
</evidence>
<evidence type="ECO:0000256" key="1">
    <source>
        <dbReference type="SAM" id="MobiDB-lite"/>
    </source>
</evidence>
<protein>
    <submittedName>
        <fullName evidence="2">Uncharacterized protein</fullName>
    </submittedName>
</protein>
<gene>
    <name evidence="2" type="ORF">O181_001609</name>
</gene>
<keyword evidence="3" id="KW-1185">Reference proteome</keyword>
<dbReference type="AlphaFoldDB" id="A0A9Q3BAV0"/>
<feature type="compositionally biased region" description="Basic and acidic residues" evidence="1">
    <location>
        <begin position="23"/>
        <end position="35"/>
    </location>
</feature>
<sequence>MAPNQGESNSKRGKNNKKKRRDKTGNQRESVSKQLDKLEKLLLNNTLSKSSNVVTSMTGTDQKIEKEHCSSDSDAYYISSEGIFTTKYQDRQTLHLDTGCGKSIVTNLTFLSNVSKVKKPLNNLESLWR</sequence>
<dbReference type="EMBL" id="AVOT02000239">
    <property type="protein sequence ID" value="MBW0461894.1"/>
    <property type="molecule type" value="Genomic_DNA"/>
</dbReference>
<proteinExistence type="predicted"/>
<dbReference type="Proteomes" id="UP000765509">
    <property type="component" value="Unassembled WGS sequence"/>
</dbReference>
<name>A0A9Q3BAV0_9BASI</name>
<reference evidence="2" key="1">
    <citation type="submission" date="2021-03" db="EMBL/GenBank/DDBJ databases">
        <title>Draft genome sequence of rust myrtle Austropuccinia psidii MF-1, a brazilian biotype.</title>
        <authorList>
            <person name="Quecine M.C."/>
            <person name="Pachon D.M.R."/>
            <person name="Bonatelli M.L."/>
            <person name="Correr F.H."/>
            <person name="Franceschini L.M."/>
            <person name="Leite T.F."/>
            <person name="Margarido G.R.A."/>
            <person name="Almeida C.A."/>
            <person name="Ferrarezi J.A."/>
            <person name="Labate C.A."/>
        </authorList>
    </citation>
    <scope>NUCLEOTIDE SEQUENCE</scope>
    <source>
        <strain evidence="2">MF-1</strain>
    </source>
</reference>
<comment type="caution">
    <text evidence="2">The sequence shown here is derived from an EMBL/GenBank/DDBJ whole genome shotgun (WGS) entry which is preliminary data.</text>
</comment>
<feature type="region of interest" description="Disordered" evidence="1">
    <location>
        <begin position="1"/>
        <end position="35"/>
    </location>
</feature>
<organism evidence="2 3">
    <name type="scientific">Austropuccinia psidii MF-1</name>
    <dbReference type="NCBI Taxonomy" id="1389203"/>
    <lineage>
        <taxon>Eukaryota</taxon>
        <taxon>Fungi</taxon>
        <taxon>Dikarya</taxon>
        <taxon>Basidiomycota</taxon>
        <taxon>Pucciniomycotina</taxon>
        <taxon>Pucciniomycetes</taxon>
        <taxon>Pucciniales</taxon>
        <taxon>Sphaerophragmiaceae</taxon>
        <taxon>Austropuccinia</taxon>
    </lineage>
</organism>
<feature type="compositionally biased region" description="Basic residues" evidence="1">
    <location>
        <begin position="11"/>
        <end position="22"/>
    </location>
</feature>
<accession>A0A9Q3BAV0</accession>